<dbReference type="PANTHER" id="PTHR46558">
    <property type="entry name" value="TRACRIPTIONAL REGULATORY PROTEIN-RELATED-RELATED"/>
    <property type="match status" value="1"/>
</dbReference>
<dbReference type="SMART" id="SM00530">
    <property type="entry name" value="HTH_XRE"/>
    <property type="match status" value="1"/>
</dbReference>
<keyword evidence="4" id="KW-1185">Reference proteome</keyword>
<dbReference type="Gene3D" id="1.10.260.40">
    <property type="entry name" value="lambda repressor-like DNA-binding domains"/>
    <property type="match status" value="1"/>
</dbReference>
<sequence length="71" mass="8283">MEVLCRMREMREEKGISQGKLADLLYVSRQTINAIETGKYNPSLELALQIAHFFDTTVEDIFTLVTDERRF</sequence>
<protein>
    <submittedName>
        <fullName evidence="3">Transcriptional regulator</fullName>
    </submittedName>
</protein>
<dbReference type="RefSeq" id="WP_307409427.1">
    <property type="nucleotide sequence ID" value="NZ_JAUSUR010000005.1"/>
</dbReference>
<keyword evidence="1" id="KW-0238">DNA-binding</keyword>
<evidence type="ECO:0000313" key="4">
    <source>
        <dbReference type="Proteomes" id="UP001230220"/>
    </source>
</evidence>
<reference evidence="3 4" key="1">
    <citation type="submission" date="2023-07" db="EMBL/GenBank/DDBJ databases">
        <title>Genomic Encyclopedia of Type Strains, Phase IV (KMG-IV): sequencing the most valuable type-strain genomes for metagenomic binning, comparative biology and taxonomic classification.</title>
        <authorList>
            <person name="Goeker M."/>
        </authorList>
    </citation>
    <scope>NUCLEOTIDE SEQUENCE [LARGE SCALE GENOMIC DNA]</scope>
    <source>
        <strain evidence="3 4">DSM 16784</strain>
    </source>
</reference>
<dbReference type="CDD" id="cd00093">
    <property type="entry name" value="HTH_XRE"/>
    <property type="match status" value="1"/>
</dbReference>
<dbReference type="EMBL" id="JAUSUR010000005">
    <property type="protein sequence ID" value="MDQ0362112.1"/>
    <property type="molecule type" value="Genomic_DNA"/>
</dbReference>
<evidence type="ECO:0000256" key="1">
    <source>
        <dbReference type="ARBA" id="ARBA00023125"/>
    </source>
</evidence>
<evidence type="ECO:0000259" key="2">
    <source>
        <dbReference type="PROSITE" id="PS50943"/>
    </source>
</evidence>
<dbReference type="SUPFAM" id="SSF47413">
    <property type="entry name" value="lambda repressor-like DNA-binding domains"/>
    <property type="match status" value="1"/>
</dbReference>
<accession>A0ABU0E5D3</accession>
<dbReference type="InterPro" id="IPR010982">
    <property type="entry name" value="Lambda_DNA-bd_dom_sf"/>
</dbReference>
<comment type="caution">
    <text evidence="3">The sequence shown here is derived from an EMBL/GenBank/DDBJ whole genome shotgun (WGS) entry which is preliminary data.</text>
</comment>
<dbReference type="Proteomes" id="UP001230220">
    <property type="component" value="Unassembled WGS sequence"/>
</dbReference>
<feature type="domain" description="HTH cro/C1-type" evidence="2">
    <location>
        <begin position="7"/>
        <end position="61"/>
    </location>
</feature>
<evidence type="ECO:0000313" key="3">
    <source>
        <dbReference type="EMBL" id="MDQ0362112.1"/>
    </source>
</evidence>
<organism evidence="3 4">
    <name type="scientific">Breznakia pachnodae</name>
    <dbReference type="NCBI Taxonomy" id="265178"/>
    <lineage>
        <taxon>Bacteria</taxon>
        <taxon>Bacillati</taxon>
        <taxon>Bacillota</taxon>
        <taxon>Erysipelotrichia</taxon>
        <taxon>Erysipelotrichales</taxon>
        <taxon>Erysipelotrichaceae</taxon>
        <taxon>Breznakia</taxon>
    </lineage>
</organism>
<dbReference type="PROSITE" id="PS50943">
    <property type="entry name" value="HTH_CROC1"/>
    <property type="match status" value="1"/>
</dbReference>
<dbReference type="InterPro" id="IPR001387">
    <property type="entry name" value="Cro/C1-type_HTH"/>
</dbReference>
<proteinExistence type="predicted"/>
<dbReference type="PANTHER" id="PTHR46558:SF4">
    <property type="entry name" value="DNA-BIDING PHAGE PROTEIN"/>
    <property type="match status" value="1"/>
</dbReference>
<gene>
    <name evidence="3" type="ORF">J2S15_002865</name>
</gene>
<name>A0ABU0E5D3_9FIRM</name>
<dbReference type="Pfam" id="PF01381">
    <property type="entry name" value="HTH_3"/>
    <property type="match status" value="1"/>
</dbReference>